<gene>
    <name evidence="3" type="ORF">PUW80_12210</name>
</gene>
<dbReference type="InterPro" id="IPR000253">
    <property type="entry name" value="FHA_dom"/>
</dbReference>
<keyword evidence="1" id="KW-0597">Phosphoprotein</keyword>
<name>A0ABT5SKW5_9MICO</name>
<evidence type="ECO:0000259" key="2">
    <source>
        <dbReference type="PROSITE" id="PS50006"/>
    </source>
</evidence>
<dbReference type="Proteomes" id="UP001218170">
    <property type="component" value="Unassembled WGS sequence"/>
</dbReference>
<sequence length="243" mass="24869">MTMQPVELLATVNGTRCALRLPDDSTEILGAPSSRELREKIIIRARAIAKERREDIELATTGTLGEVRLLITPAGAVSAAPAVAAANVVAAGGGAAGVVSAPAGAASPPAPVAPAQLEADGETVLVNRAPRVGVVVTVDGNETVAPLPAVLGRRPQKDGYTPIEVPSPSREVSRSHVIVDHDGTGLVVTDLDSSNGTYVDDHPLPPGDATRIRDGQEVELGDVTVTLTTATLGPRRVGGSERG</sequence>
<evidence type="ECO:0000256" key="1">
    <source>
        <dbReference type="ARBA" id="ARBA00022553"/>
    </source>
</evidence>
<evidence type="ECO:0000313" key="4">
    <source>
        <dbReference type="Proteomes" id="UP001218170"/>
    </source>
</evidence>
<dbReference type="SUPFAM" id="SSF49879">
    <property type="entry name" value="SMAD/FHA domain"/>
    <property type="match status" value="1"/>
</dbReference>
<reference evidence="3 4" key="1">
    <citation type="submission" date="2023-02" db="EMBL/GenBank/DDBJ databases">
        <title>Study of novel species of the Microbacterium genus.</title>
        <authorList>
            <person name="Arroyo-Herrera I."/>
            <person name="Roman-Ponce B."/>
            <person name="Vasquez-Murrieta M.S."/>
        </authorList>
    </citation>
    <scope>NUCLEOTIDE SEQUENCE [LARGE SCALE GENOMIC DNA]</scope>
    <source>
        <strain evidence="3 4">NE1TT3</strain>
    </source>
</reference>
<evidence type="ECO:0000313" key="3">
    <source>
        <dbReference type="EMBL" id="MDD7963110.1"/>
    </source>
</evidence>
<dbReference type="Pfam" id="PF00498">
    <property type="entry name" value="FHA"/>
    <property type="match status" value="1"/>
</dbReference>
<feature type="domain" description="FHA" evidence="2">
    <location>
        <begin position="149"/>
        <end position="204"/>
    </location>
</feature>
<dbReference type="RefSeq" id="WP_274264793.1">
    <property type="nucleotide sequence ID" value="NZ_JAQZCI010000003.1"/>
</dbReference>
<keyword evidence="4" id="KW-1185">Reference proteome</keyword>
<dbReference type="EMBL" id="JAQZCI010000003">
    <property type="protein sequence ID" value="MDD7963110.1"/>
    <property type="molecule type" value="Genomic_DNA"/>
</dbReference>
<organism evidence="3 4">
    <name type="scientific">Microbacterium thalli</name>
    <dbReference type="NCBI Taxonomy" id="3027921"/>
    <lineage>
        <taxon>Bacteria</taxon>
        <taxon>Bacillati</taxon>
        <taxon>Actinomycetota</taxon>
        <taxon>Actinomycetes</taxon>
        <taxon>Micrococcales</taxon>
        <taxon>Microbacteriaceae</taxon>
        <taxon>Microbacterium</taxon>
    </lineage>
</organism>
<comment type="caution">
    <text evidence="3">The sequence shown here is derived from an EMBL/GenBank/DDBJ whole genome shotgun (WGS) entry which is preliminary data.</text>
</comment>
<dbReference type="Gene3D" id="2.60.200.20">
    <property type="match status" value="1"/>
</dbReference>
<proteinExistence type="predicted"/>
<dbReference type="PROSITE" id="PS50006">
    <property type="entry name" value="FHA_DOMAIN"/>
    <property type="match status" value="1"/>
</dbReference>
<protein>
    <submittedName>
        <fullName evidence="3">FHA domain-containing protein</fullName>
    </submittedName>
</protein>
<dbReference type="SMART" id="SM00240">
    <property type="entry name" value="FHA"/>
    <property type="match status" value="1"/>
</dbReference>
<dbReference type="CDD" id="cd00060">
    <property type="entry name" value="FHA"/>
    <property type="match status" value="1"/>
</dbReference>
<accession>A0ABT5SKW5</accession>
<dbReference type="InterPro" id="IPR008984">
    <property type="entry name" value="SMAD_FHA_dom_sf"/>
</dbReference>